<reference evidence="1 2" key="1">
    <citation type="submission" date="2019-08" db="EMBL/GenBank/DDBJ databases">
        <title>Genome of Aequorivita antarctica SW49 (type strain).</title>
        <authorList>
            <person name="Bowman J.P."/>
        </authorList>
    </citation>
    <scope>NUCLEOTIDE SEQUENCE [LARGE SCALE GENOMIC DNA]</scope>
    <source>
        <strain evidence="1 2">SW49</strain>
    </source>
</reference>
<protein>
    <submittedName>
        <fullName evidence="1">DUF4249 domain-containing protein</fullName>
    </submittedName>
</protein>
<dbReference type="InterPro" id="IPR025345">
    <property type="entry name" value="DUF4249"/>
</dbReference>
<dbReference type="AlphaFoldDB" id="A0A5C6Z2I2"/>
<dbReference type="OrthoDB" id="1062680at2"/>
<dbReference type="Pfam" id="PF14054">
    <property type="entry name" value="DUF4249"/>
    <property type="match status" value="1"/>
</dbReference>
<evidence type="ECO:0000313" key="2">
    <source>
        <dbReference type="Proteomes" id="UP000321497"/>
    </source>
</evidence>
<comment type="caution">
    <text evidence="1">The sequence shown here is derived from an EMBL/GenBank/DDBJ whole genome shotgun (WGS) entry which is preliminary data.</text>
</comment>
<proteinExistence type="predicted"/>
<accession>A0A5C6Z2I2</accession>
<organism evidence="1 2">
    <name type="scientific">Aequorivita antarctica</name>
    <dbReference type="NCBI Taxonomy" id="153266"/>
    <lineage>
        <taxon>Bacteria</taxon>
        <taxon>Pseudomonadati</taxon>
        <taxon>Bacteroidota</taxon>
        <taxon>Flavobacteriia</taxon>
        <taxon>Flavobacteriales</taxon>
        <taxon>Flavobacteriaceae</taxon>
        <taxon>Aequorivita</taxon>
    </lineage>
</organism>
<sequence>MKTMILFTVLFGTLLFQMGCTEPYQIETVDYENVLVVESTITDQVKPQIVKLSRTSSLDNTDVLTENNATVTVVGNNGDNFSFFQDNETGFYISNQSFRAQPNASYTLNIITQDGKRYTSSTVTLPPSVEMDEVYTERIVSPTDDKDGVQVLVNTQDPTGNSKYYRYEYEETYKITAPNPSRFITEITNYNLNTGTYDVELIEREPEEICYSTEISTGITQTTTTELNENRVFRFPVRYLSKLDAKIQTRYSILVKQYVQSVEAYTFYKIVKDLGSIESLLSQGQPGYVAGNMNAEANPNEKVLGFFEASSMTSKRIYFNYEDFGLGKPPYFVDCEVLLLDYNDNTTLDNDPDEREALYYYVTSKNYQVIRLAQGTIYTVVPPECGLCTSFSSNVRPDFWED</sequence>
<keyword evidence="2" id="KW-1185">Reference proteome</keyword>
<name>A0A5C6Z2I2_9FLAO</name>
<dbReference type="EMBL" id="VORT01000004">
    <property type="protein sequence ID" value="TXD73723.1"/>
    <property type="molecule type" value="Genomic_DNA"/>
</dbReference>
<gene>
    <name evidence="1" type="ORF">ESU54_07730</name>
</gene>
<dbReference type="Proteomes" id="UP000321497">
    <property type="component" value="Unassembled WGS sequence"/>
</dbReference>
<evidence type="ECO:0000313" key="1">
    <source>
        <dbReference type="EMBL" id="TXD73723.1"/>
    </source>
</evidence>